<keyword evidence="7" id="KW-0032">Aminotransferase</keyword>
<dbReference type="InterPro" id="IPR036390">
    <property type="entry name" value="WH_DNA-bd_sf"/>
</dbReference>
<dbReference type="GO" id="GO:0030170">
    <property type="term" value="F:pyridoxal phosphate binding"/>
    <property type="evidence" value="ECO:0007669"/>
    <property type="project" value="InterPro"/>
</dbReference>
<dbReference type="AlphaFoldDB" id="A0A934RYP6"/>
<keyword evidence="7" id="KW-0808">Transferase</keyword>
<comment type="caution">
    <text evidence="7">The sequence shown here is derived from an EMBL/GenBank/DDBJ whole genome shotgun (WGS) entry which is preliminary data.</text>
</comment>
<organism evidence="7 8">
    <name type="scientific">Pelagicoccus mobilis</name>
    <dbReference type="NCBI Taxonomy" id="415221"/>
    <lineage>
        <taxon>Bacteria</taxon>
        <taxon>Pseudomonadati</taxon>
        <taxon>Verrucomicrobiota</taxon>
        <taxon>Opitutia</taxon>
        <taxon>Puniceicoccales</taxon>
        <taxon>Pelagicoccaceae</taxon>
        <taxon>Pelagicoccus</taxon>
    </lineage>
</organism>
<dbReference type="InterPro" id="IPR004839">
    <property type="entry name" value="Aminotransferase_I/II_large"/>
</dbReference>
<keyword evidence="2" id="KW-0663">Pyridoxal phosphate</keyword>
<evidence type="ECO:0000256" key="3">
    <source>
        <dbReference type="ARBA" id="ARBA00023015"/>
    </source>
</evidence>
<keyword evidence="5" id="KW-0804">Transcription</keyword>
<dbReference type="InterPro" id="IPR015424">
    <property type="entry name" value="PyrdxlP-dep_Trfase"/>
</dbReference>
<protein>
    <submittedName>
        <fullName evidence="7">PLP-dependent aminotransferase family protein</fullName>
    </submittedName>
</protein>
<dbReference type="InterPro" id="IPR051446">
    <property type="entry name" value="HTH_trans_reg/aminotransferase"/>
</dbReference>
<evidence type="ECO:0000313" key="8">
    <source>
        <dbReference type="Proteomes" id="UP000617628"/>
    </source>
</evidence>
<feature type="domain" description="HTH gntR-type" evidence="6">
    <location>
        <begin position="17"/>
        <end position="85"/>
    </location>
</feature>
<dbReference type="RefSeq" id="WP_200358826.1">
    <property type="nucleotide sequence ID" value="NZ_JAENIL010000073.1"/>
</dbReference>
<dbReference type="Proteomes" id="UP000617628">
    <property type="component" value="Unassembled WGS sequence"/>
</dbReference>
<proteinExistence type="inferred from homology"/>
<dbReference type="PRINTS" id="PR00035">
    <property type="entry name" value="HTHGNTR"/>
</dbReference>
<name>A0A934RYP6_9BACT</name>
<dbReference type="CDD" id="cd07377">
    <property type="entry name" value="WHTH_GntR"/>
    <property type="match status" value="1"/>
</dbReference>
<dbReference type="InterPro" id="IPR036388">
    <property type="entry name" value="WH-like_DNA-bd_sf"/>
</dbReference>
<dbReference type="GO" id="GO:0003677">
    <property type="term" value="F:DNA binding"/>
    <property type="evidence" value="ECO:0007669"/>
    <property type="project" value="UniProtKB-KW"/>
</dbReference>
<dbReference type="SUPFAM" id="SSF53383">
    <property type="entry name" value="PLP-dependent transferases"/>
    <property type="match status" value="1"/>
</dbReference>
<dbReference type="GO" id="GO:0008483">
    <property type="term" value="F:transaminase activity"/>
    <property type="evidence" value="ECO:0007669"/>
    <property type="project" value="UniProtKB-KW"/>
</dbReference>
<dbReference type="InterPro" id="IPR000524">
    <property type="entry name" value="Tscrpt_reg_HTH_GntR"/>
</dbReference>
<reference evidence="7" key="1">
    <citation type="submission" date="2021-01" db="EMBL/GenBank/DDBJ databases">
        <title>Modified the classification status of verrucomicrobia.</title>
        <authorList>
            <person name="Feng X."/>
        </authorList>
    </citation>
    <scope>NUCLEOTIDE SEQUENCE</scope>
    <source>
        <strain evidence="7">KCTC 13126</strain>
    </source>
</reference>
<keyword evidence="4" id="KW-0238">DNA-binding</keyword>
<evidence type="ECO:0000313" key="7">
    <source>
        <dbReference type="EMBL" id="MBK1880165.1"/>
    </source>
</evidence>
<dbReference type="SUPFAM" id="SSF46785">
    <property type="entry name" value="Winged helix' DNA-binding domain"/>
    <property type="match status" value="1"/>
</dbReference>
<evidence type="ECO:0000256" key="1">
    <source>
        <dbReference type="ARBA" id="ARBA00005384"/>
    </source>
</evidence>
<evidence type="ECO:0000259" key="6">
    <source>
        <dbReference type="PROSITE" id="PS50949"/>
    </source>
</evidence>
<dbReference type="PROSITE" id="PS50949">
    <property type="entry name" value="HTH_GNTR"/>
    <property type="match status" value="1"/>
</dbReference>
<dbReference type="InterPro" id="IPR015421">
    <property type="entry name" value="PyrdxlP-dep_Trfase_major"/>
</dbReference>
<dbReference type="SMART" id="SM00345">
    <property type="entry name" value="HTH_GNTR"/>
    <property type="match status" value="1"/>
</dbReference>
<dbReference type="Pfam" id="PF00155">
    <property type="entry name" value="Aminotran_1_2"/>
    <property type="match status" value="1"/>
</dbReference>
<dbReference type="EMBL" id="JAENIL010000073">
    <property type="protein sequence ID" value="MBK1880165.1"/>
    <property type="molecule type" value="Genomic_DNA"/>
</dbReference>
<keyword evidence="8" id="KW-1185">Reference proteome</keyword>
<dbReference type="Pfam" id="PF00392">
    <property type="entry name" value="GntR"/>
    <property type="match status" value="1"/>
</dbReference>
<dbReference type="Gene3D" id="3.40.640.10">
    <property type="entry name" value="Type I PLP-dependent aspartate aminotransferase-like (Major domain)"/>
    <property type="match status" value="1"/>
</dbReference>
<comment type="similarity">
    <text evidence="1">In the C-terminal section; belongs to the class-I pyridoxal-phosphate-dependent aminotransferase family.</text>
</comment>
<evidence type="ECO:0000256" key="2">
    <source>
        <dbReference type="ARBA" id="ARBA00022898"/>
    </source>
</evidence>
<sequence>MKKSKSSFSPELYGGKRPAYRLVYETFRDAVRKGQLSAGQIVPSSRELAKRYGVARITITQAYEQLIAEGYLETRRGAGTFVSKAVPETFFRVEGVAAERREPWRNFEDSRYFEQPPFLSGCSELDRFPMELWLKLYSKQLRGSPYSLNTYRHGDGGFLGLREAIAGHLSTQRGVRCDADQILVLNGSQPGIELVARALIKLGDRVAVENPSYRGIVDSFRLNGAEVCSVPVDGQGMQVERLKAFRRSPRVVVATPARQFPIGSAMPVGRQAALLEWARKNDVWILEDDYDSEFRFRGKPLPAMQGNTDYERILYLGTFTRSMFPDLRIGYLVVPKNVYPDFLALWKTGAMNPSVALQATLADFIRECHYQRHIRKMRLLYAKRCKWLAQRVEELLGDWIEVGLTDGGLHFVGYYKREVDVRRLAEEGRKRGYIFMSISSYGPDLVERDGMMFGFSSFDEGRMEEGLKVLREVLDGM</sequence>
<accession>A0A934RYP6</accession>
<evidence type="ECO:0000256" key="5">
    <source>
        <dbReference type="ARBA" id="ARBA00023163"/>
    </source>
</evidence>
<evidence type="ECO:0000256" key="4">
    <source>
        <dbReference type="ARBA" id="ARBA00023125"/>
    </source>
</evidence>
<keyword evidence="3" id="KW-0805">Transcription regulation</keyword>
<dbReference type="Gene3D" id="1.10.10.10">
    <property type="entry name" value="Winged helix-like DNA-binding domain superfamily/Winged helix DNA-binding domain"/>
    <property type="match status" value="1"/>
</dbReference>
<dbReference type="PANTHER" id="PTHR46577">
    <property type="entry name" value="HTH-TYPE TRANSCRIPTIONAL REGULATORY PROTEIN GABR"/>
    <property type="match status" value="1"/>
</dbReference>
<dbReference type="PANTHER" id="PTHR46577:SF1">
    <property type="entry name" value="HTH-TYPE TRANSCRIPTIONAL REGULATORY PROTEIN GABR"/>
    <property type="match status" value="1"/>
</dbReference>
<dbReference type="GO" id="GO:0003700">
    <property type="term" value="F:DNA-binding transcription factor activity"/>
    <property type="evidence" value="ECO:0007669"/>
    <property type="project" value="InterPro"/>
</dbReference>
<gene>
    <name evidence="7" type="ORF">JIN87_24985</name>
</gene>
<dbReference type="CDD" id="cd00609">
    <property type="entry name" value="AAT_like"/>
    <property type="match status" value="1"/>
</dbReference>